<feature type="disulfide bond" evidence="12">
    <location>
        <begin position="92"/>
        <end position="108"/>
    </location>
</feature>
<dbReference type="GO" id="GO:0051247">
    <property type="term" value="P:positive regulation of protein metabolic process"/>
    <property type="evidence" value="ECO:0007669"/>
    <property type="project" value="Ensembl"/>
</dbReference>
<evidence type="ECO:0000256" key="12">
    <source>
        <dbReference type="PIRSR" id="PIRSR601211-3"/>
    </source>
</evidence>
<dbReference type="GO" id="GO:0141193">
    <property type="term" value="P:nuclear receptor-mediated signaling pathway"/>
    <property type="evidence" value="ECO:0007669"/>
    <property type="project" value="Ensembl"/>
</dbReference>
<keyword evidence="14" id="KW-0443">Lipid metabolism</keyword>
<dbReference type="Reactome" id="R-SSC-1483166">
    <property type="pathway name" value="Synthesis of PA"/>
</dbReference>
<keyword evidence="3 14" id="KW-0964">Secreted</keyword>
<dbReference type="GO" id="GO:0046337">
    <property type="term" value="P:phosphatidylethanolamine metabolic process"/>
    <property type="evidence" value="ECO:0007669"/>
    <property type="project" value="Ensembl"/>
</dbReference>
<sequence>MGGRGGASWRSLGAPGHWSARLPHTCHPPMGPLPLCPPIGLSLLLLLGPGLGLSAASQRSHVHRRGLIELAGTVNCVGTRTPVAYMNYGCYCGLGGHGQPLDAIDWCCHYHDCCYKRAEDAGCSPKMDRYSWKCVDQHILCGPAQDKCQELMCKCDQAVAYCLAQTEYNIKYLFYPRFLCEKDSPKCD</sequence>
<dbReference type="GO" id="GO:0046471">
    <property type="term" value="P:phosphatidylglycerol metabolic process"/>
    <property type="evidence" value="ECO:0000318"/>
    <property type="project" value="GO_Central"/>
</dbReference>
<keyword evidence="17" id="KW-1185">Reference proteome</keyword>
<dbReference type="InterPro" id="IPR016090">
    <property type="entry name" value="PLA2-like_dom"/>
</dbReference>
<keyword evidence="11" id="KW-0479">Metal-binding</keyword>
<dbReference type="GO" id="GO:0003847">
    <property type="term" value="F:1-alkyl-2-acetylglycerophosphocholine esterase activity"/>
    <property type="evidence" value="ECO:0007669"/>
    <property type="project" value="Ensembl"/>
</dbReference>
<evidence type="ECO:0000256" key="10">
    <source>
        <dbReference type="PIRSR" id="PIRSR601211-1"/>
    </source>
</evidence>
<dbReference type="Bgee" id="ENSSSCG00000040569">
    <property type="expression patterns" value="Expressed in uterus and 29 other cell types or tissues"/>
</dbReference>
<accession>A0A287AV88</accession>
<feature type="disulfide bond" evidence="12">
    <location>
        <begin position="90"/>
        <end position="180"/>
    </location>
</feature>
<dbReference type="GO" id="GO:0043030">
    <property type="term" value="P:regulation of macrophage activation"/>
    <property type="evidence" value="ECO:0007669"/>
    <property type="project" value="Ensembl"/>
</dbReference>
<dbReference type="Pfam" id="PF00068">
    <property type="entry name" value="Phospholip_A2_1"/>
    <property type="match status" value="1"/>
</dbReference>
<evidence type="ECO:0000256" key="4">
    <source>
        <dbReference type="ARBA" id="ARBA00023157"/>
    </source>
</evidence>
<feature type="binding site" evidence="11">
    <location>
        <position position="112"/>
    </location>
    <ligand>
        <name>Ca(2+)</name>
        <dbReference type="ChEBI" id="CHEBI:29108"/>
    </ligand>
</feature>
<comment type="catalytic activity">
    <reaction evidence="7">
        <text>1,2-dihexadecanoyl-sn-glycero-3-phosphocholine + H2O = 1-hexadecanoyl-sn-glycero-3-phosphocholine + hexadecanoate + H(+)</text>
        <dbReference type="Rhea" id="RHEA:41223"/>
        <dbReference type="ChEBI" id="CHEBI:7896"/>
        <dbReference type="ChEBI" id="CHEBI:15377"/>
        <dbReference type="ChEBI" id="CHEBI:15378"/>
        <dbReference type="ChEBI" id="CHEBI:72998"/>
        <dbReference type="ChEBI" id="CHEBI:72999"/>
    </reaction>
    <physiologicalReaction direction="left-to-right" evidence="7">
        <dbReference type="Rhea" id="RHEA:41224"/>
    </physiologicalReaction>
</comment>
<dbReference type="GO" id="GO:0051977">
    <property type="term" value="P:lysophospholipid transport"/>
    <property type="evidence" value="ECO:0007669"/>
    <property type="project" value="Ensembl"/>
</dbReference>
<dbReference type="EC" id="3.1.1.4" evidence="14"/>
<protein>
    <recommendedName>
        <fullName evidence="14">Phospholipase A2</fullName>
        <ecNumber evidence="14">3.1.1.4</ecNumber>
    </recommendedName>
</protein>
<feature type="disulfide bond" evidence="12">
    <location>
        <begin position="141"/>
        <end position="153"/>
    </location>
</feature>
<comment type="similarity">
    <text evidence="2 13">Belongs to the phospholipase A2 family.</text>
</comment>
<dbReference type="GO" id="GO:0032308">
    <property type="term" value="P:positive regulation of prostaglandin secretion"/>
    <property type="evidence" value="ECO:0007669"/>
    <property type="project" value="Ensembl"/>
</dbReference>
<dbReference type="Gene3D" id="1.20.90.10">
    <property type="entry name" value="Phospholipase A2 domain"/>
    <property type="match status" value="1"/>
</dbReference>
<feature type="active site" evidence="10">
    <location>
        <position position="111"/>
    </location>
</feature>
<dbReference type="InterPro" id="IPR036444">
    <property type="entry name" value="PLipase_A2_dom_sf"/>
</dbReference>
<dbReference type="PROSITE" id="PS00118">
    <property type="entry name" value="PA2_HIS"/>
    <property type="match status" value="1"/>
</dbReference>
<dbReference type="GeneTree" id="ENSGT00940000157803"/>
<reference evidence="16" key="3">
    <citation type="submission" date="2025-08" db="UniProtKB">
        <authorList>
            <consortium name="Ensembl"/>
        </authorList>
    </citation>
    <scope>IDENTIFICATION</scope>
</reference>
<evidence type="ECO:0000313" key="17">
    <source>
        <dbReference type="Proteomes" id="UP000008227"/>
    </source>
</evidence>
<dbReference type="GO" id="GO:0062234">
    <property type="term" value="P:platelet activating factor catabolic process"/>
    <property type="evidence" value="ECO:0007669"/>
    <property type="project" value="Ensembl"/>
</dbReference>
<comment type="catalytic activity">
    <reaction evidence="14">
        <text>a 1,2-diacyl-sn-glycero-3-phosphocholine + H2O = a 1-acyl-sn-glycero-3-phosphocholine + a fatty acid + H(+)</text>
        <dbReference type="Rhea" id="RHEA:15801"/>
        <dbReference type="ChEBI" id="CHEBI:15377"/>
        <dbReference type="ChEBI" id="CHEBI:15378"/>
        <dbReference type="ChEBI" id="CHEBI:28868"/>
        <dbReference type="ChEBI" id="CHEBI:57643"/>
        <dbReference type="ChEBI" id="CHEBI:58168"/>
        <dbReference type="EC" id="3.1.1.4"/>
    </reaction>
</comment>
<dbReference type="Reactome" id="R-SSC-1482839">
    <property type="pathway name" value="Acyl chain remodelling of PE"/>
</dbReference>
<feature type="binding site" evidence="11">
    <location>
        <position position="91"/>
    </location>
    <ligand>
        <name>Ca(2+)</name>
        <dbReference type="ChEBI" id="CHEBI:29108"/>
    </ligand>
</feature>
<dbReference type="PANTHER" id="PTHR11716:SF4">
    <property type="entry name" value="GROUP 10 SECRETORY PHOSPHOLIPASE A2"/>
    <property type="match status" value="1"/>
</dbReference>
<evidence type="ECO:0000256" key="7">
    <source>
        <dbReference type="ARBA" id="ARBA00048227"/>
    </source>
</evidence>
<evidence type="ECO:0000256" key="1">
    <source>
        <dbReference type="ARBA" id="ARBA00004613"/>
    </source>
</evidence>
<dbReference type="GO" id="GO:0050482">
    <property type="term" value="P:arachidonate secretion"/>
    <property type="evidence" value="ECO:0007669"/>
    <property type="project" value="InterPro"/>
</dbReference>
<evidence type="ECO:0000256" key="2">
    <source>
        <dbReference type="ARBA" id="ARBA00007056"/>
    </source>
</evidence>
<feature type="binding site" evidence="11">
    <location>
        <position position="93"/>
    </location>
    <ligand>
        <name>Ca(2+)</name>
        <dbReference type="ChEBI" id="CHEBI:29108"/>
    </ligand>
</feature>
<feature type="domain" description="Phospholipase A2-like central" evidence="15">
    <location>
        <begin position="66"/>
        <end position="181"/>
    </location>
</feature>
<keyword evidence="14" id="KW-0378">Hydrolase</keyword>
<proteinExistence type="inferred from homology"/>
<dbReference type="GO" id="GO:0023019">
    <property type="term" value="P:signal transduction involved in regulation of gene expression"/>
    <property type="evidence" value="ECO:0007669"/>
    <property type="project" value="Ensembl"/>
</dbReference>
<feature type="binding site" evidence="11">
    <location>
        <position position="95"/>
    </location>
    <ligand>
        <name>Ca(2+)</name>
        <dbReference type="ChEBI" id="CHEBI:29108"/>
    </ligand>
</feature>
<evidence type="ECO:0000256" key="13">
    <source>
        <dbReference type="RuleBase" id="RU003654"/>
    </source>
</evidence>
<dbReference type="Reactome" id="R-SSC-1482788">
    <property type="pathway name" value="Acyl chain remodelling of PC"/>
</dbReference>
<comment type="subcellular location">
    <subcellularLocation>
        <location evidence="1 14">Secreted</location>
    </subcellularLocation>
</comment>
<evidence type="ECO:0000256" key="8">
    <source>
        <dbReference type="ARBA" id="ARBA00048699"/>
    </source>
</evidence>
<dbReference type="Proteomes" id="UP000008227">
    <property type="component" value="Chromosome 3"/>
</dbReference>
<dbReference type="InterPro" id="IPR033112">
    <property type="entry name" value="PLA2_Asp_AS"/>
</dbReference>
<dbReference type="GO" id="GO:0046470">
    <property type="term" value="P:phosphatidylcholine metabolic process"/>
    <property type="evidence" value="ECO:0000318"/>
    <property type="project" value="GO_Central"/>
</dbReference>
<reference evidence="17" key="1">
    <citation type="submission" date="2009-11" db="EMBL/GenBank/DDBJ databases">
        <authorList>
            <consortium name="Porcine genome sequencing project"/>
        </authorList>
    </citation>
    <scope>NUCLEOTIDE SEQUENCE [LARGE SCALE GENOMIC DNA]</scope>
    <source>
        <strain evidence="17">Duroc</strain>
    </source>
</reference>
<dbReference type="PRINTS" id="PR00389">
    <property type="entry name" value="PHPHLIPASEA2"/>
</dbReference>
<feature type="disulfide bond" evidence="12">
    <location>
        <begin position="123"/>
        <end position="148"/>
    </location>
</feature>
<evidence type="ECO:0000256" key="14">
    <source>
        <dbReference type="RuleBase" id="RU361236"/>
    </source>
</evidence>
<comment type="cofactor">
    <cofactor evidence="11">
        <name>Ca(2+)</name>
        <dbReference type="ChEBI" id="CHEBI:29108"/>
    </cofactor>
    <text evidence="11">Binds 1 Ca(2+) ion per subunit.</text>
</comment>
<feature type="disulfide bond" evidence="12">
    <location>
        <begin position="113"/>
        <end position="187"/>
    </location>
</feature>
<dbReference type="SMR" id="A0A287AV88"/>
<name>A0A287AV88_PIG</name>
<dbReference type="GO" id="GO:0007411">
    <property type="term" value="P:axon guidance"/>
    <property type="evidence" value="ECO:0007669"/>
    <property type="project" value="Ensembl"/>
</dbReference>
<dbReference type="GO" id="GO:0010884">
    <property type="term" value="P:positive regulation of lipid storage"/>
    <property type="evidence" value="ECO:0007669"/>
    <property type="project" value="Ensembl"/>
</dbReference>
<dbReference type="Reactome" id="R-SSC-1482925">
    <property type="pathway name" value="Acyl chain remodelling of PG"/>
</dbReference>
<gene>
    <name evidence="16" type="primary">PLA2G10</name>
</gene>
<organism evidence="16 17">
    <name type="scientific">Sus scrofa</name>
    <name type="common">Pig</name>
    <dbReference type="NCBI Taxonomy" id="9823"/>
    <lineage>
        <taxon>Eukaryota</taxon>
        <taxon>Metazoa</taxon>
        <taxon>Chordata</taxon>
        <taxon>Craniata</taxon>
        <taxon>Vertebrata</taxon>
        <taxon>Euteleostomi</taxon>
        <taxon>Mammalia</taxon>
        <taxon>Eutheria</taxon>
        <taxon>Laurasiatheria</taxon>
        <taxon>Artiodactyla</taxon>
        <taxon>Suina</taxon>
        <taxon>Suidae</taxon>
        <taxon>Sus</taxon>
    </lineage>
</organism>
<dbReference type="GO" id="GO:0034374">
    <property type="term" value="P:low-density lipoprotein particle remodeling"/>
    <property type="evidence" value="ECO:0007669"/>
    <property type="project" value="Ensembl"/>
</dbReference>
<dbReference type="Reactome" id="R-SSC-1482922">
    <property type="pathway name" value="Acyl chain remodelling of PI"/>
</dbReference>
<dbReference type="FunFam" id="1.20.90.10:FF:000001">
    <property type="entry name" value="Basic phospholipase A2 homolog"/>
    <property type="match status" value="1"/>
</dbReference>
<comment type="catalytic activity">
    <reaction evidence="9">
        <text>1-hexadecanoyl-2-(9Z,12Z-octadecadienoyl)-sn-glycero-3-phosphoethanolamine + H2O = 1-hexadecanoyl-sn-glycero-3-phosphoethanolamine + (9Z,12Z)-octadecadienoate + H(+)</text>
        <dbReference type="Rhea" id="RHEA:40815"/>
        <dbReference type="ChEBI" id="CHEBI:15377"/>
        <dbReference type="ChEBI" id="CHEBI:15378"/>
        <dbReference type="ChEBI" id="CHEBI:30245"/>
        <dbReference type="ChEBI" id="CHEBI:73004"/>
        <dbReference type="ChEBI" id="CHEBI:73008"/>
    </reaction>
    <physiologicalReaction direction="left-to-right" evidence="9">
        <dbReference type="Rhea" id="RHEA:40816"/>
    </physiologicalReaction>
</comment>
<dbReference type="CDD" id="cd00125">
    <property type="entry name" value="PLA2c"/>
    <property type="match status" value="1"/>
</dbReference>
<dbReference type="GO" id="GO:0051607">
    <property type="term" value="P:defense response to virus"/>
    <property type="evidence" value="ECO:0007669"/>
    <property type="project" value="Ensembl"/>
</dbReference>
<evidence type="ECO:0000313" key="16">
    <source>
        <dbReference type="Ensembl" id="ENSSSCP00000048031.2"/>
    </source>
</evidence>
<dbReference type="GO" id="GO:0047498">
    <property type="term" value="F:calcium-dependent phospholipase A2 activity"/>
    <property type="evidence" value="ECO:0000318"/>
    <property type="project" value="GO_Central"/>
</dbReference>
<dbReference type="PROSITE" id="PS00119">
    <property type="entry name" value="PA2_ASP"/>
    <property type="match status" value="1"/>
</dbReference>
<comment type="catalytic activity">
    <reaction evidence="8">
        <text>1-hexadecanoyl-2-(9Z-octadecenoyl)-sn-glycero-3-phosphocholine + H2O = 1-hexadecanoyl-sn-glycero-3-phosphocholine + (9Z)-octadecenoate + H(+)</text>
        <dbReference type="Rhea" id="RHEA:38779"/>
        <dbReference type="ChEBI" id="CHEBI:15377"/>
        <dbReference type="ChEBI" id="CHEBI:15378"/>
        <dbReference type="ChEBI" id="CHEBI:30823"/>
        <dbReference type="ChEBI" id="CHEBI:72998"/>
        <dbReference type="ChEBI" id="CHEBI:73001"/>
    </reaction>
    <physiologicalReaction direction="left-to-right" evidence="8">
        <dbReference type="Rhea" id="RHEA:38780"/>
    </physiologicalReaction>
</comment>
<dbReference type="SMART" id="SM00085">
    <property type="entry name" value="PA2c"/>
    <property type="match status" value="1"/>
</dbReference>
<dbReference type="STRING" id="9823.ENSSSCP00000048031"/>
<dbReference type="InterPro" id="IPR001211">
    <property type="entry name" value="PLA2"/>
</dbReference>
<evidence type="ECO:0000256" key="5">
    <source>
        <dbReference type="ARBA" id="ARBA00048015"/>
    </source>
</evidence>
<dbReference type="Reactome" id="R-SSC-1482801">
    <property type="pathway name" value="Acyl chain remodelling of PS"/>
</dbReference>
<dbReference type="FunCoup" id="A0A287AV88">
    <property type="interactions" value="43"/>
</dbReference>
<dbReference type="GO" id="GO:0005543">
    <property type="term" value="F:phospholipid binding"/>
    <property type="evidence" value="ECO:0000318"/>
    <property type="project" value="GO_Central"/>
</dbReference>
<evidence type="ECO:0000256" key="3">
    <source>
        <dbReference type="ARBA" id="ARBA00022525"/>
    </source>
</evidence>
<evidence type="ECO:0000256" key="9">
    <source>
        <dbReference type="ARBA" id="ARBA00049039"/>
    </source>
</evidence>
<dbReference type="InParanoid" id="A0A287AV88"/>
<dbReference type="PANTHER" id="PTHR11716">
    <property type="entry name" value="PHOSPHOLIPASE A2 FAMILY MEMBER"/>
    <property type="match status" value="1"/>
</dbReference>
<comment type="catalytic activity">
    <reaction evidence="5">
        <text>1-hexadecanoyl-2-(9Z-octadecenoyl)-sn-glycero-3-phospho-(1'-sn-glycerol) + H2O = 1-hexadecanoyl-sn-glycero-3-phospho-(1'-sn-glycerol) + (9Z)-octadecenoate + H(+)</text>
        <dbReference type="Rhea" id="RHEA:40919"/>
        <dbReference type="ChEBI" id="CHEBI:15377"/>
        <dbReference type="ChEBI" id="CHEBI:15378"/>
        <dbReference type="ChEBI" id="CHEBI:30823"/>
        <dbReference type="ChEBI" id="CHEBI:72841"/>
        <dbReference type="ChEBI" id="CHEBI:75158"/>
    </reaction>
    <physiologicalReaction direction="left-to-right" evidence="5">
        <dbReference type="Rhea" id="RHEA:40920"/>
    </physiologicalReaction>
</comment>
<evidence type="ECO:0000256" key="6">
    <source>
        <dbReference type="ARBA" id="ARBA00048221"/>
    </source>
</evidence>
<feature type="active site" evidence="10">
    <location>
        <position position="156"/>
    </location>
</feature>
<dbReference type="GO" id="GO:0006658">
    <property type="term" value="P:phosphatidylserine metabolic process"/>
    <property type="evidence" value="ECO:0007669"/>
    <property type="project" value="Ensembl"/>
</dbReference>
<keyword evidence="4 12" id="KW-1015">Disulfide bond</keyword>
<evidence type="ECO:0000256" key="11">
    <source>
        <dbReference type="PIRSR" id="PIRSR601211-2"/>
    </source>
</evidence>
<feature type="disulfide bond" evidence="12">
    <location>
        <begin position="107"/>
        <end position="162"/>
    </location>
</feature>
<evidence type="ECO:0000259" key="15">
    <source>
        <dbReference type="SMART" id="SM00085"/>
    </source>
</evidence>
<dbReference type="GO" id="GO:0046473">
    <property type="term" value="P:phosphatidic acid metabolic process"/>
    <property type="evidence" value="ECO:0007669"/>
    <property type="project" value="Ensembl"/>
</dbReference>
<dbReference type="InterPro" id="IPR033113">
    <property type="entry name" value="PLA2_histidine"/>
</dbReference>
<dbReference type="Ensembl" id="ENSSSCT00000045533.3">
    <property type="protein sequence ID" value="ENSSSCP00000048031.2"/>
    <property type="gene ID" value="ENSSSCG00000040569.3"/>
</dbReference>
<keyword evidence="11 14" id="KW-0106">Calcium</keyword>
<dbReference type="GO" id="GO:0034638">
    <property type="term" value="P:phosphatidylcholine catabolic process"/>
    <property type="evidence" value="ECO:0007669"/>
    <property type="project" value="Ensembl"/>
</dbReference>
<dbReference type="GO" id="GO:0005509">
    <property type="term" value="F:calcium ion binding"/>
    <property type="evidence" value="ECO:0000318"/>
    <property type="project" value="GO_Central"/>
</dbReference>
<feature type="disulfide bond" evidence="12">
    <location>
        <begin position="114"/>
        <end position="155"/>
    </location>
</feature>
<reference evidence="16" key="2">
    <citation type="journal article" date="2020" name="Gigascience">
        <title>An improved pig reference genome sequence to enable pig genetics and genomics research.</title>
        <authorList>
            <person name="Warr A."/>
            <person name="Affara N."/>
            <person name="Aken B."/>
            <person name="Beiki H."/>
            <person name="Bickhart D.M."/>
            <person name="Billis K."/>
            <person name="Chow W."/>
            <person name="Eory L."/>
            <person name="Finlayson H.A."/>
            <person name="Flicek P."/>
            <person name="Giron C.G."/>
            <person name="Griffin D.K."/>
            <person name="Hall R."/>
            <person name="Hannum G."/>
            <person name="Hourlier T."/>
            <person name="Howe K."/>
            <person name="Hume D.A."/>
            <person name="Izuogu O."/>
            <person name="Kim K."/>
            <person name="Koren S."/>
            <person name="Liu H."/>
            <person name="Manchanda N."/>
            <person name="Martin F.J."/>
            <person name="Nonneman D.J."/>
            <person name="O'Connor R.E."/>
            <person name="Phillippy A.M."/>
            <person name="Rohrer G.A."/>
            <person name="Rosen B.D."/>
            <person name="Rund L.A."/>
            <person name="Sargent C.A."/>
            <person name="Schook L.B."/>
            <person name="Schroeder S.G."/>
            <person name="Schwartz A.S."/>
            <person name="Skinner B.M."/>
            <person name="Talbot R."/>
            <person name="Tseng E."/>
            <person name="Tuggle C.K."/>
            <person name="Watson M."/>
            <person name="Smith T.P.L."/>
            <person name="Archibald A.L."/>
        </authorList>
    </citation>
    <scope>NUCLEOTIDE SEQUENCE [LARGE SCALE GENOMIC DNA]</scope>
    <source>
        <strain evidence="16">Duroc</strain>
    </source>
</reference>
<dbReference type="GO" id="GO:0005615">
    <property type="term" value="C:extracellular space"/>
    <property type="evidence" value="ECO:0007669"/>
    <property type="project" value="Ensembl"/>
</dbReference>
<comment type="catalytic activity">
    <reaction evidence="6">
        <text>N-hexadecanoyl-1,2-di-(9Z-octadecenoyl)-sn-glycero-3-phosphoethanolamine + H2O = N-hexadecanoyl-1-(9Z-octadecenoyl)-sn-glycero-3-phosphoethanolamine + (9Z)-octadecenoate + H(+)</text>
        <dbReference type="Rhea" id="RHEA:45424"/>
        <dbReference type="ChEBI" id="CHEBI:15377"/>
        <dbReference type="ChEBI" id="CHEBI:15378"/>
        <dbReference type="ChEBI" id="CHEBI:30823"/>
        <dbReference type="ChEBI" id="CHEBI:78097"/>
        <dbReference type="ChEBI" id="CHEBI:85217"/>
    </reaction>
    <physiologicalReaction direction="left-to-right" evidence="6">
        <dbReference type="Rhea" id="RHEA:45425"/>
    </physiologicalReaction>
</comment>
<dbReference type="GO" id="GO:0000122">
    <property type="term" value="P:negative regulation of transcription by RNA polymerase II"/>
    <property type="evidence" value="ECO:0007669"/>
    <property type="project" value="Ensembl"/>
</dbReference>
<reference evidence="16" key="4">
    <citation type="submission" date="2025-09" db="UniProtKB">
        <authorList>
            <consortium name="Ensembl"/>
        </authorList>
    </citation>
    <scope>IDENTIFICATION</scope>
</reference>
<dbReference type="AlphaFoldDB" id="A0A287AV88"/>
<dbReference type="SUPFAM" id="SSF48619">
    <property type="entry name" value="Phospholipase A2, PLA2"/>
    <property type="match status" value="1"/>
</dbReference>